<evidence type="ECO:0000256" key="1">
    <source>
        <dbReference type="SAM" id="MobiDB-lite"/>
    </source>
</evidence>
<dbReference type="EMBL" id="QGKY02001015">
    <property type="protein sequence ID" value="KAF2574385.1"/>
    <property type="molecule type" value="Genomic_DNA"/>
</dbReference>
<comment type="caution">
    <text evidence="2">The sequence shown here is derived from an EMBL/GenBank/DDBJ whole genome shotgun (WGS) entry which is preliminary data.</text>
</comment>
<reference evidence="2" key="1">
    <citation type="submission" date="2019-12" db="EMBL/GenBank/DDBJ databases">
        <title>Genome sequencing and annotation of Brassica cretica.</title>
        <authorList>
            <person name="Studholme D.J."/>
            <person name="Sarris P.F."/>
        </authorList>
    </citation>
    <scope>NUCLEOTIDE SEQUENCE</scope>
    <source>
        <strain evidence="2">PFS-102/07</strain>
        <tissue evidence="2">Leaf</tissue>
    </source>
</reference>
<feature type="region of interest" description="Disordered" evidence="1">
    <location>
        <begin position="97"/>
        <end position="120"/>
    </location>
</feature>
<protein>
    <submittedName>
        <fullName evidence="2">Uncharacterized protein</fullName>
    </submittedName>
</protein>
<dbReference type="AlphaFoldDB" id="A0A8S9IX98"/>
<evidence type="ECO:0000313" key="2">
    <source>
        <dbReference type="EMBL" id="KAF2574385.1"/>
    </source>
</evidence>
<organism evidence="2">
    <name type="scientific">Brassica cretica</name>
    <name type="common">Mustard</name>
    <dbReference type="NCBI Taxonomy" id="69181"/>
    <lineage>
        <taxon>Eukaryota</taxon>
        <taxon>Viridiplantae</taxon>
        <taxon>Streptophyta</taxon>
        <taxon>Embryophyta</taxon>
        <taxon>Tracheophyta</taxon>
        <taxon>Spermatophyta</taxon>
        <taxon>Magnoliopsida</taxon>
        <taxon>eudicotyledons</taxon>
        <taxon>Gunneridae</taxon>
        <taxon>Pentapetalae</taxon>
        <taxon>rosids</taxon>
        <taxon>malvids</taxon>
        <taxon>Brassicales</taxon>
        <taxon>Brassicaceae</taxon>
        <taxon>Brassiceae</taxon>
        <taxon>Brassica</taxon>
    </lineage>
</organism>
<name>A0A8S9IX98_BRACR</name>
<feature type="compositionally biased region" description="Basic and acidic residues" evidence="1">
    <location>
        <begin position="187"/>
        <end position="196"/>
    </location>
</feature>
<gene>
    <name evidence="2" type="ORF">F2Q70_00004265</name>
</gene>
<proteinExistence type="predicted"/>
<sequence>MQTNQLCLTLIDPHVHYDPIQVMKPQTSSRRIDDLGLIVACHCGAEYETEYSASIESHTPTSIDSANQKSINNHIEESIDSSPDDWRNYYYNPTLAEHSARPSTRATPRREEYDEDNEEERATYYAVETAIHELGAENLFIQQRNISEHHQRVANEFYNTSGEVDDHFKPKYQQHTRQSINIGDPTSIERRPEFGKEPMTVMELGDSTGRRRMSMEST</sequence>
<accession>A0A8S9IX98</accession>
<feature type="region of interest" description="Disordered" evidence="1">
    <location>
        <begin position="183"/>
        <end position="218"/>
    </location>
</feature>